<comment type="function">
    <text evidence="3">DNA-dependent ATPase and ATP-dependent 5'-3' DNA helicase. Has no activity on blunt DNA or DNA with 3'-overhangs, requires at least 10 bases of 5'-ssDNA for helicase activity.</text>
</comment>
<dbReference type="Pfam" id="PF13538">
    <property type="entry name" value="UvrD_C_2"/>
    <property type="match status" value="1"/>
</dbReference>
<dbReference type="SUPFAM" id="SSF52540">
    <property type="entry name" value="P-loop containing nucleoside triphosphate hydrolases"/>
    <property type="match status" value="2"/>
</dbReference>
<dbReference type="InterPro" id="IPR027417">
    <property type="entry name" value="P-loop_NTPase"/>
</dbReference>
<dbReference type="InterPro" id="IPR050534">
    <property type="entry name" value="Coronavir_polyprotein_1ab"/>
</dbReference>
<feature type="domain" description="AAA+ ATPase" evidence="5">
    <location>
        <begin position="348"/>
        <end position="554"/>
    </location>
</feature>
<organism evidence="6 7">
    <name type="scientific">Thiorhodovibrio frisius</name>
    <dbReference type="NCBI Taxonomy" id="631362"/>
    <lineage>
        <taxon>Bacteria</taxon>
        <taxon>Pseudomonadati</taxon>
        <taxon>Pseudomonadota</taxon>
        <taxon>Gammaproteobacteria</taxon>
        <taxon>Chromatiales</taxon>
        <taxon>Chromatiaceae</taxon>
        <taxon>Thiorhodovibrio</taxon>
    </lineage>
</organism>
<dbReference type="Gene3D" id="1.10.10.2220">
    <property type="match status" value="1"/>
</dbReference>
<evidence type="ECO:0000259" key="4">
    <source>
        <dbReference type="SMART" id="SM00278"/>
    </source>
</evidence>
<dbReference type="CDD" id="cd18809">
    <property type="entry name" value="SF1_C_RecD"/>
    <property type="match status" value="1"/>
</dbReference>
<evidence type="ECO:0000259" key="5">
    <source>
        <dbReference type="SMART" id="SM00382"/>
    </source>
</evidence>
<dbReference type="Pfam" id="PF23139">
    <property type="entry name" value="OB_YrrC"/>
    <property type="match status" value="1"/>
</dbReference>
<dbReference type="Pfam" id="PF13245">
    <property type="entry name" value="AAA_19"/>
    <property type="match status" value="1"/>
</dbReference>
<dbReference type="OrthoDB" id="9803432at2"/>
<dbReference type="Pfam" id="PF18335">
    <property type="entry name" value="SH3_13"/>
    <property type="match status" value="1"/>
</dbReference>
<comment type="similarity">
    <text evidence="3">Belongs to the RecD family. RecD2 subfamily.</text>
</comment>
<dbReference type="Pfam" id="PF14490">
    <property type="entry name" value="HHH_RecD2"/>
    <property type="match status" value="1"/>
</dbReference>
<keyword evidence="1 3" id="KW-0547">Nucleotide-binding</keyword>
<feature type="domain" description="Helix-hairpin-helix DNA-binding motif class 1" evidence="4">
    <location>
        <begin position="196"/>
        <end position="215"/>
    </location>
</feature>
<dbReference type="PANTHER" id="PTHR43788">
    <property type="entry name" value="DNA2/NAM7 HELICASE FAMILY MEMBER"/>
    <property type="match status" value="1"/>
</dbReference>
<dbReference type="GO" id="GO:0006281">
    <property type="term" value="P:DNA repair"/>
    <property type="evidence" value="ECO:0007669"/>
    <property type="project" value="InterPro"/>
</dbReference>
<dbReference type="InterPro" id="IPR003593">
    <property type="entry name" value="AAA+_ATPase"/>
</dbReference>
<dbReference type="SUPFAM" id="SSF47781">
    <property type="entry name" value="RuvA domain 2-like"/>
    <property type="match status" value="1"/>
</dbReference>
<sequence length="735" mass="80567">MSDSAAPTYHTDSPLDTLAGPVERVTFHSPESGFCVLRVKVRGERELITVVGTAAQVAPGEHIDARGQWTIDARHGRQFKASALRVVPPGTREGIERYLGSGLVKGIGPHFAKRLVDAFGESVFDIIEQSPERLRELPGIGKTRQERVIRAWSEQKVIREIMVFLQSHGVGTARAVRIFKTYGEAAIERVRNNPYRLALDIRGIGFKTADQLAERLGIPRDSPLRARAGVRHVLQEIASDGHCAAWREVLSAQSAKLLEIAPEGIDAAIDLELAAEHLVAETLEDRTLVFLPALHRSECGVAESLWRLRDGMPPWGLIDTERALPWVESQTGLSLAASQRQAVIQAVTGKCTLLTGGPGVGKTTVVNSILRILRAKGVKATLCAPTGRAAKRLSESTGQVAKTIHRVLEFDPKTLDFKHNADNPLGTDLLVCDETSMVDISLMHKLLSALPSSAAVLLVGDVDQLPSVGPGAVLADAIGSEVVPTVRLTEIFRQAQTSRIIVNAHRINAGLLPQVPNPPPSDSDWYVIRSETPEQIQERLVKTLCERIPARFGLDPIRDVQVLTPMNRGGLGARALNVLLQQQLNPHAQPRIERFGWTFAPGDKVIQNVNNYDKEVFNGDIGRILTIDTEESEVRIGFDERQVVYEFGELDELALAYATSVHKAQGSEYPAVVIPLATQHYMLLQRNLLYTGVTRGKQLVVLIAQPKALGMAVRQTGGQRLTRLRQRLVEASEAR</sequence>
<keyword evidence="7" id="KW-1185">Reference proteome</keyword>
<reference evidence="7" key="1">
    <citation type="submission" date="2011-06" db="EMBL/GenBank/DDBJ databases">
        <authorList>
            <consortium name="US DOE Joint Genome Institute (JGI-PGF)"/>
            <person name="Lucas S."/>
            <person name="Han J."/>
            <person name="Lapidus A."/>
            <person name="Cheng J.-F."/>
            <person name="Goodwin L."/>
            <person name="Pitluck S."/>
            <person name="Peters L."/>
            <person name="Land M.L."/>
            <person name="Hauser L."/>
            <person name="Vogl K."/>
            <person name="Liu Z."/>
            <person name="Overmann J."/>
            <person name="Frigaard N.-U."/>
            <person name="Bryant D.A."/>
            <person name="Woyke T.J."/>
        </authorList>
    </citation>
    <scope>NUCLEOTIDE SEQUENCE [LARGE SCALE GENOMIC DNA]</scope>
    <source>
        <strain evidence="7">970</strain>
    </source>
</reference>
<dbReference type="Gene3D" id="1.10.150.20">
    <property type="entry name" value="5' to 3' exonuclease, C-terminal subdomain"/>
    <property type="match status" value="1"/>
</dbReference>
<dbReference type="HOGENOM" id="CLU_007524_0_3_6"/>
<dbReference type="InterPro" id="IPR027785">
    <property type="entry name" value="UvrD-like_helicase_C"/>
</dbReference>
<feature type="binding site" evidence="3">
    <location>
        <begin position="359"/>
        <end position="363"/>
    </location>
    <ligand>
        <name>ATP</name>
        <dbReference type="ChEBI" id="CHEBI:30616"/>
    </ligand>
</feature>
<dbReference type="RefSeq" id="WP_009146602.1">
    <property type="nucleotide sequence ID" value="NZ_CP121471.1"/>
</dbReference>
<dbReference type="GO" id="GO:0043139">
    <property type="term" value="F:5'-3' DNA helicase activity"/>
    <property type="evidence" value="ECO:0007669"/>
    <property type="project" value="UniProtKB-UniRule"/>
</dbReference>
<feature type="domain" description="Helix-hairpin-helix DNA-binding motif class 1" evidence="4">
    <location>
        <begin position="132"/>
        <end position="151"/>
    </location>
</feature>
<dbReference type="PANTHER" id="PTHR43788:SF6">
    <property type="entry name" value="DNA HELICASE B"/>
    <property type="match status" value="1"/>
</dbReference>
<proteinExistence type="inferred from homology"/>
<gene>
    <name evidence="3" type="primary">recD2</name>
    <name evidence="6" type="ORF">Thi970DRAFT_00116</name>
</gene>
<dbReference type="Gene3D" id="2.30.30.940">
    <property type="match status" value="1"/>
</dbReference>
<dbReference type="SMART" id="SM00382">
    <property type="entry name" value="AAA"/>
    <property type="match status" value="1"/>
</dbReference>
<dbReference type="Pfam" id="PF14520">
    <property type="entry name" value="HHH_5"/>
    <property type="match status" value="1"/>
</dbReference>
<dbReference type="GO" id="GO:0005524">
    <property type="term" value="F:ATP binding"/>
    <property type="evidence" value="ECO:0007669"/>
    <property type="project" value="UniProtKB-UniRule"/>
</dbReference>
<dbReference type="InterPro" id="IPR010994">
    <property type="entry name" value="RuvA_2-like"/>
</dbReference>
<evidence type="ECO:0000313" key="7">
    <source>
        <dbReference type="Proteomes" id="UP000002964"/>
    </source>
</evidence>
<evidence type="ECO:0000256" key="3">
    <source>
        <dbReference type="HAMAP-Rule" id="MF_01488"/>
    </source>
</evidence>
<dbReference type="InterPro" id="IPR029493">
    <property type="entry name" value="RecD2-like_HHH"/>
</dbReference>
<protein>
    <recommendedName>
        <fullName evidence="3">ATP-dependent RecD2 DNA helicase</fullName>
        <ecNumber evidence="3">5.6.2.3</ecNumber>
    </recommendedName>
    <alternativeName>
        <fullName evidence="3">DNA 5'-3' helicase subunit RecD2</fullName>
    </alternativeName>
</protein>
<keyword evidence="3 6" id="KW-0347">Helicase</keyword>
<dbReference type="InterPro" id="IPR006345">
    <property type="entry name" value="RecD2"/>
</dbReference>
<dbReference type="Gene3D" id="3.40.50.300">
    <property type="entry name" value="P-loop containing nucleotide triphosphate hydrolases"/>
    <property type="match status" value="2"/>
</dbReference>
<dbReference type="GO" id="GO:0016887">
    <property type="term" value="F:ATP hydrolysis activity"/>
    <property type="evidence" value="ECO:0007669"/>
    <property type="project" value="RHEA"/>
</dbReference>
<dbReference type="InterPro" id="IPR041451">
    <property type="entry name" value="RecD2_SH13"/>
</dbReference>
<keyword evidence="3" id="KW-0413">Isomerase</keyword>
<dbReference type="AlphaFoldDB" id="H8YVN9"/>
<dbReference type="eggNOG" id="COG0507">
    <property type="taxonomic scope" value="Bacteria"/>
</dbReference>
<reference evidence="6 7" key="2">
    <citation type="submission" date="2011-11" db="EMBL/GenBank/DDBJ databases">
        <authorList>
            <consortium name="US DOE Joint Genome Institute"/>
            <person name="Lucas S."/>
            <person name="Han J."/>
            <person name="Lapidus A."/>
            <person name="Cheng J.-F."/>
            <person name="Goodwin L."/>
            <person name="Pitluck S."/>
            <person name="Peters L."/>
            <person name="Ovchinnikova G."/>
            <person name="Zhang X."/>
            <person name="Detter J.C."/>
            <person name="Han C."/>
            <person name="Tapia R."/>
            <person name="Land M."/>
            <person name="Hauser L."/>
            <person name="Kyrpides N."/>
            <person name="Ivanova N."/>
            <person name="Pagani I."/>
            <person name="Vogl K."/>
            <person name="Liu Z."/>
            <person name="Overmann J."/>
            <person name="Frigaard N.-U."/>
            <person name="Bryant D."/>
            <person name="Woyke T."/>
        </authorList>
    </citation>
    <scope>NUCLEOTIDE SEQUENCE [LARGE SCALE GENOMIC DNA]</scope>
    <source>
        <strain evidence="6 7">970</strain>
    </source>
</reference>
<dbReference type="CDD" id="cd17933">
    <property type="entry name" value="DEXSc_RecD-like"/>
    <property type="match status" value="1"/>
</dbReference>
<keyword evidence="2 3" id="KW-0067">ATP-binding</keyword>
<dbReference type="InterPro" id="IPR055446">
    <property type="entry name" value="RecD2_N_OB"/>
</dbReference>
<dbReference type="GO" id="GO:0009338">
    <property type="term" value="C:exodeoxyribonuclease V complex"/>
    <property type="evidence" value="ECO:0007669"/>
    <property type="project" value="TreeGrafter"/>
</dbReference>
<dbReference type="HAMAP" id="MF_01488">
    <property type="entry name" value="RecD2"/>
    <property type="match status" value="1"/>
</dbReference>
<comment type="catalytic activity">
    <reaction evidence="3">
        <text>ATP + H2O = ADP + phosphate + H(+)</text>
        <dbReference type="Rhea" id="RHEA:13065"/>
        <dbReference type="ChEBI" id="CHEBI:15377"/>
        <dbReference type="ChEBI" id="CHEBI:15378"/>
        <dbReference type="ChEBI" id="CHEBI:30616"/>
        <dbReference type="ChEBI" id="CHEBI:43474"/>
        <dbReference type="ChEBI" id="CHEBI:456216"/>
        <dbReference type="EC" id="5.6.2.3"/>
    </reaction>
</comment>
<accession>H8YVN9</accession>
<dbReference type="SMART" id="SM00278">
    <property type="entry name" value="HhH1"/>
    <property type="match status" value="2"/>
</dbReference>
<dbReference type="EC" id="5.6.2.3" evidence="3"/>
<keyword evidence="3" id="KW-0238">DNA-binding</keyword>
<dbReference type="GO" id="GO:0003677">
    <property type="term" value="F:DNA binding"/>
    <property type="evidence" value="ECO:0007669"/>
    <property type="project" value="UniProtKB-UniRule"/>
</dbReference>
<dbReference type="EMBL" id="JH603163">
    <property type="protein sequence ID" value="EIC23979.1"/>
    <property type="molecule type" value="Genomic_DNA"/>
</dbReference>
<dbReference type="STRING" id="631362.Thi970DRAFT_00116"/>
<evidence type="ECO:0000256" key="1">
    <source>
        <dbReference type="ARBA" id="ARBA00022741"/>
    </source>
</evidence>
<dbReference type="GO" id="GO:0006310">
    <property type="term" value="P:DNA recombination"/>
    <property type="evidence" value="ECO:0007669"/>
    <property type="project" value="InterPro"/>
</dbReference>
<evidence type="ECO:0000256" key="2">
    <source>
        <dbReference type="ARBA" id="ARBA00022840"/>
    </source>
</evidence>
<dbReference type="GO" id="GO:0017116">
    <property type="term" value="F:single-stranded DNA helicase activity"/>
    <property type="evidence" value="ECO:0007669"/>
    <property type="project" value="TreeGrafter"/>
</dbReference>
<keyword evidence="3" id="KW-0378">Hydrolase</keyword>
<dbReference type="Proteomes" id="UP000002964">
    <property type="component" value="Unassembled WGS sequence"/>
</dbReference>
<dbReference type="NCBIfam" id="TIGR01448">
    <property type="entry name" value="recD_rel"/>
    <property type="match status" value="1"/>
</dbReference>
<name>H8YVN9_9GAMM</name>
<evidence type="ECO:0000313" key="6">
    <source>
        <dbReference type="EMBL" id="EIC23979.1"/>
    </source>
</evidence>
<dbReference type="InterPro" id="IPR003583">
    <property type="entry name" value="Hlx-hairpin-Hlx_DNA-bd_motif"/>
</dbReference>